<organism evidence="9">
    <name type="scientific">Hirondellea gigas</name>
    <dbReference type="NCBI Taxonomy" id="1518452"/>
    <lineage>
        <taxon>Eukaryota</taxon>
        <taxon>Metazoa</taxon>
        <taxon>Ecdysozoa</taxon>
        <taxon>Arthropoda</taxon>
        <taxon>Crustacea</taxon>
        <taxon>Multicrustacea</taxon>
        <taxon>Malacostraca</taxon>
        <taxon>Eumalacostraca</taxon>
        <taxon>Peracarida</taxon>
        <taxon>Amphipoda</taxon>
        <taxon>Amphilochidea</taxon>
        <taxon>Lysianassida</taxon>
        <taxon>Lysianassidira</taxon>
        <taxon>Lysianassoidea</taxon>
        <taxon>Lysianassidae</taxon>
        <taxon>Hirondellea</taxon>
    </lineage>
</organism>
<dbReference type="NCBIfam" id="TIGR01126">
    <property type="entry name" value="pdi_dom"/>
    <property type="match status" value="1"/>
</dbReference>
<dbReference type="Pfam" id="PF13848">
    <property type="entry name" value="Thioredoxin_6"/>
    <property type="match status" value="1"/>
</dbReference>
<keyword evidence="2" id="KW-0732">Signal</keyword>
<evidence type="ECO:0000256" key="3">
    <source>
        <dbReference type="ARBA" id="ARBA00022737"/>
    </source>
</evidence>
<feature type="domain" description="Thioredoxin" evidence="8">
    <location>
        <begin position="226"/>
        <end position="356"/>
    </location>
</feature>
<dbReference type="SUPFAM" id="SSF52833">
    <property type="entry name" value="Thioredoxin-like"/>
    <property type="match status" value="3"/>
</dbReference>
<evidence type="ECO:0000313" key="9">
    <source>
        <dbReference type="EMBL" id="LAC21900.1"/>
    </source>
</evidence>
<protein>
    <submittedName>
        <fullName evidence="9">Protein disulfide-isomerase A4</fullName>
    </submittedName>
</protein>
<keyword evidence="5 9" id="KW-0413">Isomerase</keyword>
<name>A0A6A7FUF1_9CRUS</name>
<evidence type="ECO:0000256" key="5">
    <source>
        <dbReference type="ARBA" id="ARBA00023235"/>
    </source>
</evidence>
<keyword evidence="4" id="KW-1015">Disulfide bond</keyword>
<dbReference type="EMBL" id="IACT01002631">
    <property type="protein sequence ID" value="LAC21900.1"/>
    <property type="molecule type" value="mRNA"/>
</dbReference>
<dbReference type="InterPro" id="IPR017937">
    <property type="entry name" value="Thioredoxin_CS"/>
</dbReference>
<dbReference type="PANTHER" id="PTHR18929:SF210">
    <property type="entry name" value="PROTEIN DISULFIDE-ISOMERASE A4"/>
    <property type="match status" value="1"/>
</dbReference>
<evidence type="ECO:0000259" key="8">
    <source>
        <dbReference type="PROSITE" id="PS51352"/>
    </source>
</evidence>
<dbReference type="AlphaFoldDB" id="A0A6A7FUF1"/>
<dbReference type="Pfam" id="PF00085">
    <property type="entry name" value="Thioredoxin"/>
    <property type="match status" value="1"/>
</dbReference>
<dbReference type="GO" id="GO:0005783">
    <property type="term" value="C:endoplasmic reticulum"/>
    <property type="evidence" value="ECO:0007669"/>
    <property type="project" value="TreeGrafter"/>
</dbReference>
<keyword evidence="3" id="KW-0677">Repeat</keyword>
<dbReference type="InterPro" id="IPR005788">
    <property type="entry name" value="PDI_thioredoxin-like_dom"/>
</dbReference>
<dbReference type="GO" id="GO:0034976">
    <property type="term" value="P:response to endoplasmic reticulum stress"/>
    <property type="evidence" value="ECO:0007669"/>
    <property type="project" value="TreeGrafter"/>
</dbReference>
<dbReference type="Gene3D" id="3.40.30.10">
    <property type="entry name" value="Glutaredoxin"/>
    <property type="match status" value="3"/>
</dbReference>
<dbReference type="InterPro" id="IPR036249">
    <property type="entry name" value="Thioredoxin-like_sf"/>
</dbReference>
<proteinExistence type="evidence at transcript level"/>
<evidence type="ECO:0000256" key="7">
    <source>
        <dbReference type="RuleBase" id="RU004208"/>
    </source>
</evidence>
<dbReference type="InterPro" id="IPR013766">
    <property type="entry name" value="Thioredoxin_domain"/>
</dbReference>
<evidence type="ECO:0000256" key="4">
    <source>
        <dbReference type="ARBA" id="ARBA00023157"/>
    </source>
</evidence>
<dbReference type="GO" id="GO:0009986">
    <property type="term" value="C:cell surface"/>
    <property type="evidence" value="ECO:0007669"/>
    <property type="project" value="TreeGrafter"/>
</dbReference>
<keyword evidence="6" id="KW-0676">Redox-active center</keyword>
<sequence length="364" mass="40760">MKDQQRIPSQEVRTLINARNAVLQKQPTAFACLNSAEDPIHEEYIAAANRMRGELAFVHTFDPEIAAAYGVARNSIAVVMPETYKSKHEDSVRTMKQSDVTDDASIVSWLTVNSVPLLGERNKQNQEFLYTGRPLLVIYGEVDFSHQHIGATQHLREKLLPIALKYKDKLTVALSNEEAYSDEIDSLGLGDTGEDVNAAIFTSNQKFVMEPSEDYLEAIEEFINEWHAGELKPFLRSQPVPARQAGPVTVLVAASFEKMVIKSDKDYLIEFYAPWCGHCKKLEPVFKQLANQLSSSAPHVVVAKFDATSNDVPVNFDVAGFPTIYYVRATDRNNPVKFDGDRTVQGFKAFVLEQRQSDGGKEEL</sequence>
<comment type="similarity">
    <text evidence="1 7">Belongs to the protein disulfide isomerase family.</text>
</comment>
<dbReference type="PROSITE" id="PS00194">
    <property type="entry name" value="THIOREDOXIN_1"/>
    <property type="match status" value="1"/>
</dbReference>
<dbReference type="PRINTS" id="PR00421">
    <property type="entry name" value="THIOREDOXIN"/>
</dbReference>
<reference evidence="9" key="1">
    <citation type="submission" date="2017-11" db="EMBL/GenBank/DDBJ databases">
        <title>The sensing device of the deep-sea amphipod.</title>
        <authorList>
            <person name="Kobayashi H."/>
            <person name="Nagahama T."/>
            <person name="Arai W."/>
            <person name="Sasagawa Y."/>
            <person name="Umeda M."/>
            <person name="Hayashi T."/>
            <person name="Nikaido I."/>
            <person name="Watanabe H."/>
            <person name="Oguri K."/>
            <person name="Kitazato H."/>
            <person name="Fujioka K."/>
            <person name="Kido Y."/>
            <person name="Takami H."/>
        </authorList>
    </citation>
    <scope>NUCLEOTIDE SEQUENCE</scope>
    <source>
        <tissue evidence="9">Whole body</tissue>
    </source>
</reference>
<dbReference type="GO" id="GO:0006457">
    <property type="term" value="P:protein folding"/>
    <property type="evidence" value="ECO:0007669"/>
    <property type="project" value="TreeGrafter"/>
</dbReference>
<evidence type="ECO:0000256" key="1">
    <source>
        <dbReference type="ARBA" id="ARBA00006347"/>
    </source>
</evidence>
<evidence type="ECO:0000256" key="2">
    <source>
        <dbReference type="ARBA" id="ARBA00022729"/>
    </source>
</evidence>
<accession>A0A6A7FUF1</accession>
<dbReference type="GO" id="GO:0003756">
    <property type="term" value="F:protein disulfide isomerase activity"/>
    <property type="evidence" value="ECO:0007669"/>
    <property type="project" value="InterPro"/>
</dbReference>
<dbReference type="CDD" id="cd02995">
    <property type="entry name" value="PDI_a_PDI_a'_C"/>
    <property type="match status" value="1"/>
</dbReference>
<evidence type="ECO:0000256" key="6">
    <source>
        <dbReference type="ARBA" id="ARBA00023284"/>
    </source>
</evidence>
<dbReference type="PANTHER" id="PTHR18929">
    <property type="entry name" value="PROTEIN DISULFIDE ISOMERASE"/>
    <property type="match status" value="1"/>
</dbReference>
<dbReference type="PROSITE" id="PS51352">
    <property type="entry name" value="THIOREDOXIN_2"/>
    <property type="match status" value="1"/>
</dbReference>